<feature type="transmembrane region" description="Helical" evidence="2">
    <location>
        <begin position="39"/>
        <end position="61"/>
    </location>
</feature>
<dbReference type="RefSeq" id="WP_007618822.1">
    <property type="nucleotide sequence ID" value="NZ_BANX01000008.1"/>
</dbReference>
<evidence type="ECO:0000256" key="2">
    <source>
        <dbReference type="SAM" id="Phobius"/>
    </source>
</evidence>
<proteinExistence type="predicted"/>
<comment type="caution">
    <text evidence="3">The sequence shown here is derived from an EMBL/GenBank/DDBJ whole genome shotgun (WGS) entry which is preliminary data.</text>
</comment>
<accession>M0QG34</accession>
<evidence type="ECO:0000313" key="4">
    <source>
        <dbReference type="Proteomes" id="UP000011666"/>
    </source>
</evidence>
<keyword evidence="4" id="KW-1185">Reference proteome</keyword>
<evidence type="ECO:0000313" key="3">
    <source>
        <dbReference type="EMBL" id="GAC67543.1"/>
    </source>
</evidence>
<sequence>MHTPKIIGLTGFILLMLGLVLVALAIGRSAGDHSGSVPVVIAAVAVLLLALVLLGVSKYVMAERRVTNRTQRDPLQPETTEVDETRYEERFHHTDPDAR</sequence>
<keyword evidence="2" id="KW-0472">Membrane</keyword>
<reference evidence="3 4" key="1">
    <citation type="submission" date="2013-01" db="EMBL/GenBank/DDBJ databases">
        <title>Whole genome shotgun sequence of Gordonia soli NBRC 108243.</title>
        <authorList>
            <person name="Isaki-Nakamura S."/>
            <person name="Hosoyama A."/>
            <person name="Tsuchikane K."/>
            <person name="Ando Y."/>
            <person name="Baba S."/>
            <person name="Ohji S."/>
            <person name="Hamada M."/>
            <person name="Tamura T."/>
            <person name="Yamazoe A."/>
            <person name="Yamazaki S."/>
            <person name="Fujita N."/>
        </authorList>
    </citation>
    <scope>NUCLEOTIDE SEQUENCE [LARGE SCALE GENOMIC DNA]</scope>
    <source>
        <strain evidence="3 4">NBRC 108243</strain>
    </source>
</reference>
<keyword evidence="2" id="KW-1133">Transmembrane helix</keyword>
<feature type="compositionally biased region" description="Basic and acidic residues" evidence="1">
    <location>
        <begin position="83"/>
        <end position="99"/>
    </location>
</feature>
<gene>
    <name evidence="3" type="ORF">GS4_08_01280</name>
</gene>
<feature type="transmembrane region" description="Helical" evidence="2">
    <location>
        <begin position="7"/>
        <end position="27"/>
    </location>
</feature>
<keyword evidence="2" id="KW-0812">Transmembrane</keyword>
<evidence type="ECO:0000256" key="1">
    <source>
        <dbReference type="SAM" id="MobiDB-lite"/>
    </source>
</evidence>
<feature type="region of interest" description="Disordered" evidence="1">
    <location>
        <begin position="67"/>
        <end position="99"/>
    </location>
</feature>
<name>M0QG34_9ACTN</name>
<dbReference type="EMBL" id="BANX01000008">
    <property type="protein sequence ID" value="GAC67543.1"/>
    <property type="molecule type" value="Genomic_DNA"/>
</dbReference>
<dbReference type="Proteomes" id="UP000011666">
    <property type="component" value="Unassembled WGS sequence"/>
</dbReference>
<protein>
    <submittedName>
        <fullName evidence="3">Uncharacterized protein</fullName>
    </submittedName>
</protein>
<dbReference type="AlphaFoldDB" id="M0QG34"/>
<organism evidence="3 4">
    <name type="scientific">Gordonia soli NBRC 108243</name>
    <dbReference type="NCBI Taxonomy" id="1223545"/>
    <lineage>
        <taxon>Bacteria</taxon>
        <taxon>Bacillati</taxon>
        <taxon>Actinomycetota</taxon>
        <taxon>Actinomycetes</taxon>
        <taxon>Mycobacteriales</taxon>
        <taxon>Gordoniaceae</taxon>
        <taxon>Gordonia</taxon>
    </lineage>
</organism>